<reference evidence="1 2" key="1">
    <citation type="submission" date="2023-10" db="EMBL/GenBank/DDBJ databases">
        <title>Draft genome sequence of Xylaria bambusicola isolate GMP-LS, the root and basal stem rot pathogen of sugarcane in Indonesia.</title>
        <authorList>
            <person name="Selvaraj P."/>
            <person name="Muralishankar V."/>
            <person name="Muruganantham S."/>
            <person name="Sp S."/>
            <person name="Haryani S."/>
            <person name="Lau K.J.X."/>
            <person name="Naqvi N.I."/>
        </authorList>
    </citation>
    <scope>NUCLEOTIDE SEQUENCE [LARGE SCALE GENOMIC DNA]</scope>
    <source>
        <strain evidence="1">GMP-LS</strain>
    </source>
</reference>
<dbReference type="AlphaFoldDB" id="A0AAN7UNY5"/>
<dbReference type="Proteomes" id="UP001305414">
    <property type="component" value="Unassembled WGS sequence"/>
</dbReference>
<organism evidence="1 2">
    <name type="scientific">Xylaria bambusicola</name>
    <dbReference type="NCBI Taxonomy" id="326684"/>
    <lineage>
        <taxon>Eukaryota</taxon>
        <taxon>Fungi</taxon>
        <taxon>Dikarya</taxon>
        <taxon>Ascomycota</taxon>
        <taxon>Pezizomycotina</taxon>
        <taxon>Sordariomycetes</taxon>
        <taxon>Xylariomycetidae</taxon>
        <taxon>Xylariales</taxon>
        <taxon>Xylariaceae</taxon>
        <taxon>Xylaria</taxon>
    </lineage>
</organism>
<accession>A0AAN7UNY5</accession>
<dbReference type="Gene3D" id="3.40.1090.10">
    <property type="entry name" value="Cytosolic phospholipase A2 catalytic domain"/>
    <property type="match status" value="1"/>
</dbReference>
<gene>
    <name evidence="1" type="ORF">RRF57_008982</name>
</gene>
<evidence type="ECO:0000313" key="1">
    <source>
        <dbReference type="EMBL" id="KAK5633268.1"/>
    </source>
</evidence>
<comment type="caution">
    <text evidence="1">The sequence shown here is derived from an EMBL/GenBank/DDBJ whole genome shotgun (WGS) entry which is preliminary data.</text>
</comment>
<name>A0AAN7UNY5_9PEZI</name>
<proteinExistence type="predicted"/>
<evidence type="ECO:0000313" key="2">
    <source>
        <dbReference type="Proteomes" id="UP001305414"/>
    </source>
</evidence>
<dbReference type="EMBL" id="JAWHQM010000031">
    <property type="protein sequence ID" value="KAK5633268.1"/>
    <property type="molecule type" value="Genomic_DNA"/>
</dbReference>
<protein>
    <submittedName>
        <fullName evidence="1">Uncharacterized protein</fullName>
    </submittedName>
</protein>
<keyword evidence="2" id="KW-1185">Reference proteome</keyword>
<sequence length="97" mass="11165">MLGRLGMTVDECIRAYDTFAETTFSPKRTSILPAAPKGAFSVRALEKAIKQMLEEFFIESSCADHRRQRQSTVKSCSHENIKFRSSWCTKTYVFYLN</sequence>